<feature type="transmembrane region" description="Helical" evidence="7">
    <location>
        <begin position="302"/>
        <end position="320"/>
    </location>
</feature>
<feature type="transmembrane region" description="Helical" evidence="7">
    <location>
        <begin position="6"/>
        <end position="28"/>
    </location>
</feature>
<dbReference type="NCBIfam" id="TIGR02454">
    <property type="entry name" value="ECF_T_CbiQ"/>
    <property type="match status" value="1"/>
</dbReference>
<dbReference type="PANTHER" id="PTHR34229:SF1">
    <property type="entry name" value="METAL TRANSPORT PROTEIN HI_1621-RELATED"/>
    <property type="match status" value="1"/>
</dbReference>
<dbReference type="AlphaFoldDB" id="A0A068NP90"/>
<dbReference type="Proteomes" id="UP000027982">
    <property type="component" value="Chromosome"/>
</dbReference>
<feature type="transmembrane region" description="Helical" evidence="7">
    <location>
        <begin position="446"/>
        <end position="466"/>
    </location>
</feature>
<dbReference type="NCBIfam" id="NF008873">
    <property type="entry name" value="PRK11909.1"/>
    <property type="match status" value="1"/>
</dbReference>
<feature type="transmembrane region" description="Helical" evidence="7">
    <location>
        <begin position="40"/>
        <end position="62"/>
    </location>
</feature>
<comment type="subcellular location">
    <subcellularLocation>
        <location evidence="1">Cell membrane</location>
        <topology evidence="1">Multi-pass membrane protein</topology>
    </subcellularLocation>
</comment>
<dbReference type="InterPro" id="IPR003339">
    <property type="entry name" value="ABC/ECF_trnsptr_transmembrane"/>
</dbReference>
<dbReference type="GO" id="GO:0006824">
    <property type="term" value="P:cobalt ion transport"/>
    <property type="evidence" value="ECO:0007669"/>
    <property type="project" value="InterPro"/>
</dbReference>
<dbReference type="EMBL" id="CP007139">
    <property type="protein sequence ID" value="AIE85378.1"/>
    <property type="molecule type" value="Genomic_DNA"/>
</dbReference>
<dbReference type="InterPro" id="IPR025937">
    <property type="entry name" value="PDGLE_dom"/>
</dbReference>
<keyword evidence="4 7" id="KW-0812">Transmembrane</keyword>
<dbReference type="CDD" id="cd16914">
    <property type="entry name" value="EcfT"/>
    <property type="match status" value="1"/>
</dbReference>
<evidence type="ECO:0000313" key="9">
    <source>
        <dbReference type="EMBL" id="AIE85378.1"/>
    </source>
</evidence>
<dbReference type="Pfam" id="PF02361">
    <property type="entry name" value="CbiQ"/>
    <property type="match status" value="1"/>
</dbReference>
<feature type="transmembrane region" description="Helical" evidence="7">
    <location>
        <begin position="103"/>
        <end position="125"/>
    </location>
</feature>
<feature type="transmembrane region" description="Helical" evidence="7">
    <location>
        <begin position="68"/>
        <end position="91"/>
    </location>
</feature>
<dbReference type="RefSeq" id="WP_025226046.1">
    <property type="nucleotide sequence ID" value="NZ_CP007139.1"/>
</dbReference>
<gene>
    <name evidence="9" type="ORF">OP10G_2010</name>
</gene>
<evidence type="ECO:0000256" key="6">
    <source>
        <dbReference type="ARBA" id="ARBA00023136"/>
    </source>
</evidence>
<keyword evidence="3" id="KW-1003">Cell membrane</keyword>
<accession>A0A068NP90</accession>
<dbReference type="InterPro" id="IPR012809">
    <property type="entry name" value="ECF_CbiQ"/>
</dbReference>
<evidence type="ECO:0000259" key="8">
    <source>
        <dbReference type="Pfam" id="PF13190"/>
    </source>
</evidence>
<feature type="transmembrane region" description="Helical" evidence="7">
    <location>
        <begin position="235"/>
        <end position="258"/>
    </location>
</feature>
<keyword evidence="10" id="KW-1185">Reference proteome</keyword>
<sequence length="636" mass="66610">MHIPDAYLSPVTQAATFAVMVPIWIVAAKRTNRELTTKQAPLLSIGAAFCFAIQMFNIPAIGGTTAHALGAGLLAILVGPWAAVLGMTLALTIQALLFGDGGVLSIGANCFDMAFVASFVSYYSYRMLAGRASDGSPWKAVGAGLGAYAGTVAASLCAGTLLGLQPILAHDAVGHAMYCPYGLNVTLPAMLLPHLLIAGPVEAIVTMAALAYLWQTFPELARAGMPPKVGAGIRLARRLGWVLALTPLGLLASGSAWGEWDLAEIKTMVGYAPAGMAARHEAITPLLPDYGFAGASGKPWQIVGYMVSALVGCGLVALFARGILRKPRPSPSPASKPGAPRSSMPAWLRDVNPPLPLSPVAKSPWMERTILKMRSAIAKTVASEVVARMPGFLQLLNPVAKTIGFLSAMVAVSLARTPTALIAVISLSVGLAWASRVPLRELVTRVAGAVAFFGLVLAIPVSLRAVTPGPTAISLLGISFSGPGLVSAAMILLRLFAGIQLSLLWSQTTRWHDLLRSLACLGVPKVVLSTATLTYRYLFVLVETLAEMVEARTARQPGAMNRQQARSYAGTGAAVLFAKSLALTEETHLAMQARSFDGPSRPARPTPWRRRDLVAVATGAGLTAAIVLMGGILHAL</sequence>
<protein>
    <submittedName>
        <fullName evidence="9">Cobalt transport protein CbiM</fullName>
    </submittedName>
</protein>
<evidence type="ECO:0000256" key="1">
    <source>
        <dbReference type="ARBA" id="ARBA00004651"/>
    </source>
</evidence>
<organism evidence="9 10">
    <name type="scientific">Fimbriimonas ginsengisoli Gsoil 348</name>
    <dbReference type="NCBI Taxonomy" id="661478"/>
    <lineage>
        <taxon>Bacteria</taxon>
        <taxon>Bacillati</taxon>
        <taxon>Armatimonadota</taxon>
        <taxon>Fimbriimonadia</taxon>
        <taxon>Fimbriimonadales</taxon>
        <taxon>Fimbriimonadaceae</taxon>
        <taxon>Fimbriimonas</taxon>
    </lineage>
</organism>
<feature type="transmembrane region" description="Helical" evidence="7">
    <location>
        <begin position="472"/>
        <end position="497"/>
    </location>
</feature>
<dbReference type="HOGENOM" id="CLU_430074_0_0_0"/>
<name>A0A068NP90_FIMGI</name>
<dbReference type="eggNOG" id="COG0310">
    <property type="taxonomic scope" value="Bacteria"/>
</dbReference>
<evidence type="ECO:0000256" key="3">
    <source>
        <dbReference type="ARBA" id="ARBA00022475"/>
    </source>
</evidence>
<dbReference type="Pfam" id="PF01891">
    <property type="entry name" value="CbiM"/>
    <property type="match status" value="1"/>
</dbReference>
<dbReference type="OrthoDB" id="9792317at2"/>
<proteinExistence type="predicted"/>
<reference evidence="9 10" key="1">
    <citation type="journal article" date="2014" name="PLoS ONE">
        <title>The first complete genome sequence of the class fimbriimonadia in the phylum armatimonadetes.</title>
        <authorList>
            <person name="Hu Z.Y."/>
            <person name="Wang Y.Z."/>
            <person name="Im W.T."/>
            <person name="Wang S.Y."/>
            <person name="Zhao G.P."/>
            <person name="Zheng H.J."/>
            <person name="Quan Z.X."/>
        </authorList>
    </citation>
    <scope>NUCLEOTIDE SEQUENCE [LARGE SCALE GENOMIC DNA]</scope>
    <source>
        <strain evidence="9">Gsoil 348</strain>
    </source>
</reference>
<feature type="transmembrane region" description="Helical" evidence="7">
    <location>
        <begin position="420"/>
        <end position="439"/>
    </location>
</feature>
<dbReference type="KEGG" id="fgi:OP10G_2010"/>
<dbReference type="InterPro" id="IPR002751">
    <property type="entry name" value="CbiM/NikMN"/>
</dbReference>
<evidence type="ECO:0000256" key="2">
    <source>
        <dbReference type="ARBA" id="ARBA00022448"/>
    </source>
</evidence>
<dbReference type="eggNOG" id="COG0619">
    <property type="taxonomic scope" value="Bacteria"/>
</dbReference>
<dbReference type="Pfam" id="PF13190">
    <property type="entry name" value="PDGLE"/>
    <property type="match status" value="1"/>
</dbReference>
<feature type="transmembrane region" description="Helical" evidence="7">
    <location>
        <begin position="191"/>
        <end position="214"/>
    </location>
</feature>
<keyword evidence="2" id="KW-0813">Transport</keyword>
<dbReference type="GO" id="GO:0043190">
    <property type="term" value="C:ATP-binding cassette (ABC) transporter complex"/>
    <property type="evidence" value="ECO:0007669"/>
    <property type="project" value="InterPro"/>
</dbReference>
<dbReference type="STRING" id="661478.OP10G_2010"/>
<keyword evidence="6 7" id="KW-0472">Membrane</keyword>
<evidence type="ECO:0000256" key="7">
    <source>
        <dbReference type="SAM" id="Phobius"/>
    </source>
</evidence>
<feature type="domain" description="PDGLE" evidence="8">
    <location>
        <begin position="242"/>
        <end position="324"/>
    </location>
</feature>
<evidence type="ECO:0000313" key="10">
    <source>
        <dbReference type="Proteomes" id="UP000027982"/>
    </source>
</evidence>
<evidence type="ECO:0000256" key="5">
    <source>
        <dbReference type="ARBA" id="ARBA00022989"/>
    </source>
</evidence>
<dbReference type="PANTHER" id="PTHR34229">
    <property type="entry name" value="METAL TRANSPORT PROTEIN HI_1621-RELATED"/>
    <property type="match status" value="1"/>
</dbReference>
<evidence type="ECO:0000256" key="4">
    <source>
        <dbReference type="ARBA" id="ARBA00022692"/>
    </source>
</evidence>
<feature type="transmembrane region" description="Helical" evidence="7">
    <location>
        <begin position="613"/>
        <end position="633"/>
    </location>
</feature>
<dbReference type="Gene3D" id="1.10.1760.20">
    <property type="match status" value="1"/>
</dbReference>
<keyword evidence="5 7" id="KW-1133">Transmembrane helix</keyword>